<dbReference type="PROSITE" id="PS51918">
    <property type="entry name" value="RADICAL_SAM"/>
    <property type="match status" value="1"/>
</dbReference>
<dbReference type="SFLD" id="SFLDF00288">
    <property type="entry name" value="HemN-like__clustered_with_nucl"/>
    <property type="match status" value="1"/>
</dbReference>
<evidence type="ECO:0000256" key="4">
    <source>
        <dbReference type="ARBA" id="ARBA00033094"/>
    </source>
</evidence>
<feature type="domain" description="Radical SAM core" evidence="6">
    <location>
        <begin position="81"/>
        <end position="343"/>
    </location>
</feature>
<dbReference type="AlphaFoldDB" id="A0AA88GRF0"/>
<dbReference type="GO" id="GO:0005739">
    <property type="term" value="C:mitochondrion"/>
    <property type="evidence" value="ECO:0007669"/>
    <property type="project" value="TreeGrafter"/>
</dbReference>
<dbReference type="Proteomes" id="UP000816034">
    <property type="component" value="Unassembled WGS sequence"/>
</dbReference>
<dbReference type="CDD" id="cd01335">
    <property type="entry name" value="Radical_SAM"/>
    <property type="match status" value="1"/>
</dbReference>
<gene>
    <name evidence="7" type="ORF">C9374_004509</name>
</gene>
<dbReference type="InterPro" id="IPR004559">
    <property type="entry name" value="HemW-like"/>
</dbReference>
<keyword evidence="3" id="KW-0496">Mitochondrion</keyword>
<dbReference type="GO" id="GO:0051539">
    <property type="term" value="F:4 iron, 4 sulfur cluster binding"/>
    <property type="evidence" value="ECO:0007669"/>
    <property type="project" value="InterPro"/>
</dbReference>
<evidence type="ECO:0000256" key="1">
    <source>
        <dbReference type="ARBA" id="ARBA00006100"/>
    </source>
</evidence>
<dbReference type="SMART" id="SM00729">
    <property type="entry name" value="Elp3"/>
    <property type="match status" value="1"/>
</dbReference>
<reference evidence="7 8" key="1">
    <citation type="journal article" date="2018" name="BMC Genomics">
        <title>The genome of Naegleria lovaniensis, the basis for a comparative approach to unravel pathogenicity factors of the human pathogenic amoeba N. fowleri.</title>
        <authorList>
            <person name="Liechti N."/>
            <person name="Schurch N."/>
            <person name="Bruggmann R."/>
            <person name="Wittwer M."/>
        </authorList>
    </citation>
    <scope>NUCLEOTIDE SEQUENCE [LARGE SCALE GENOMIC DNA]</scope>
    <source>
        <strain evidence="7 8">ATCC 30569</strain>
    </source>
</reference>
<comment type="similarity">
    <text evidence="1">Belongs to the anaerobic coproporphyrinogen-III oxidase family. HemW subfamily.</text>
</comment>
<proteinExistence type="inferred from homology"/>
<evidence type="ECO:0000259" key="6">
    <source>
        <dbReference type="PROSITE" id="PS51918"/>
    </source>
</evidence>
<dbReference type="EMBL" id="PYSW02000021">
    <property type="protein sequence ID" value="KAG2383172.1"/>
    <property type="molecule type" value="Genomic_DNA"/>
</dbReference>
<organism evidence="7 8">
    <name type="scientific">Naegleria lovaniensis</name>
    <name type="common">Amoeba</name>
    <dbReference type="NCBI Taxonomy" id="51637"/>
    <lineage>
        <taxon>Eukaryota</taxon>
        <taxon>Discoba</taxon>
        <taxon>Heterolobosea</taxon>
        <taxon>Tetramitia</taxon>
        <taxon>Eutetramitia</taxon>
        <taxon>Vahlkampfiidae</taxon>
        <taxon>Naegleria</taxon>
    </lineage>
</organism>
<keyword evidence="8" id="KW-1185">Reference proteome</keyword>
<evidence type="ECO:0000313" key="8">
    <source>
        <dbReference type="Proteomes" id="UP000816034"/>
    </source>
</evidence>
<comment type="caution">
    <text evidence="7">The sequence shown here is derived from an EMBL/GenBank/DDBJ whole genome shotgun (WGS) entry which is preliminary data.</text>
</comment>
<dbReference type="SFLD" id="SFLDS00029">
    <property type="entry name" value="Radical_SAM"/>
    <property type="match status" value="2"/>
</dbReference>
<evidence type="ECO:0000256" key="3">
    <source>
        <dbReference type="ARBA" id="ARBA00023128"/>
    </source>
</evidence>
<dbReference type="InterPro" id="IPR058240">
    <property type="entry name" value="rSAM_sf"/>
</dbReference>
<evidence type="ECO:0000256" key="2">
    <source>
        <dbReference type="ARBA" id="ARBA00014678"/>
    </source>
</evidence>
<dbReference type="Gene3D" id="3.30.750.200">
    <property type="match status" value="1"/>
</dbReference>
<dbReference type="RefSeq" id="XP_044548851.1">
    <property type="nucleotide sequence ID" value="XM_044694156.1"/>
</dbReference>
<dbReference type="SUPFAM" id="SSF102114">
    <property type="entry name" value="Radical SAM enzymes"/>
    <property type="match status" value="1"/>
</dbReference>
<dbReference type="SFLD" id="SFLDF00562">
    <property type="entry name" value="HemN-like__clustered_with_heat"/>
    <property type="match status" value="1"/>
</dbReference>
<dbReference type="PANTHER" id="PTHR13932:SF5">
    <property type="entry name" value="RADICAL S-ADENOSYL METHIONINE DOMAIN-CONTAINING PROTEIN 1, MITOCHONDRIAL"/>
    <property type="match status" value="1"/>
</dbReference>
<evidence type="ECO:0000256" key="5">
    <source>
        <dbReference type="ARBA" id="ARBA00045130"/>
    </source>
</evidence>
<evidence type="ECO:0000313" key="7">
    <source>
        <dbReference type="EMBL" id="KAG2383172.1"/>
    </source>
</evidence>
<dbReference type="Pfam" id="PF04055">
    <property type="entry name" value="Radical_SAM"/>
    <property type="match status" value="1"/>
</dbReference>
<dbReference type="InterPro" id="IPR006638">
    <property type="entry name" value="Elp3/MiaA/NifB-like_rSAM"/>
</dbReference>
<protein>
    <recommendedName>
        <fullName evidence="2">Radical S-adenosyl methionine domain-containing protein 1, mitochondrial</fullName>
    </recommendedName>
    <alternativeName>
        <fullName evidence="4">Putative heme chaperone</fullName>
    </alternativeName>
</protein>
<comment type="function">
    <text evidence="5">May be a heme chaperone, appears to bind heme. Homologous bacterial proteins do not have oxygen-independent coproporphyrinogen-III oxidase activity. Binds 1 [4Fe-4S] cluster. The cluster is coordinated with 3 cysteines and an exchangeable S-adenosyl-L-methionine.</text>
</comment>
<dbReference type="GO" id="GO:0004109">
    <property type="term" value="F:coproporphyrinogen oxidase activity"/>
    <property type="evidence" value="ECO:0007669"/>
    <property type="project" value="InterPro"/>
</dbReference>
<accession>A0AA88GRF0</accession>
<dbReference type="NCBIfam" id="TIGR00539">
    <property type="entry name" value="hemN_rel"/>
    <property type="match status" value="1"/>
</dbReference>
<dbReference type="SFLD" id="SFLDG01065">
    <property type="entry name" value="anaerobic_coproporphyrinogen-I"/>
    <property type="match status" value="2"/>
</dbReference>
<dbReference type="PANTHER" id="PTHR13932">
    <property type="entry name" value="COPROPORPHYRINIGEN III OXIDASE"/>
    <property type="match status" value="1"/>
</dbReference>
<dbReference type="GeneID" id="68096964"/>
<sequence>MHQLKTIILRDACSRSMLLLKSSSAFQYKRIQRSLFKTNSRMMMNNYGISESIVREFSSNCNFRYIHNDNGDVLTKCPLKSLDNHHTTIPISIYFHWPFCQSICSYCDFNRYKRDLSSIQNLDPRHSDKNIGYQMMKTYLLILEDFKRQVKVLNPQHNYELVSIFFGGGTPSTMNPLMMEELISKSMEIFSTSREKVEISMEANPTSIETEKLLNFHKAGINRLSIGVQSFDSDCLKTLGREHSVDEALYAIESAKSIFGKDSLSIDLMFGLPQHKTNRTIWEKTLEKALSLDFSHISLYQLTIEKNTKFYKLFNEEKDLPNEEEYSDMYDYTIDACQSIGLEMYEVSNFAKPGKECKHNIMYWRSIYDFIGIGPGAHGRLTNHTTRQRYSTVQVLKPEDWIEKASLDFSEARNSNPTLLLGNIKQEALSEMQQIEELFMMGLRMAKEGVKESSLKYINSGMTFEKLFSSNMITRLIEHDYLSLIEEADGRRMVATRKGINVLDILLGTLFGETQRIKHTLRVQI</sequence>
<dbReference type="InterPro" id="IPR034505">
    <property type="entry name" value="Coproporphyrinogen-III_oxidase"/>
</dbReference>
<dbReference type="InterPro" id="IPR007197">
    <property type="entry name" value="rSAM"/>
</dbReference>
<dbReference type="GO" id="GO:0006779">
    <property type="term" value="P:porphyrin-containing compound biosynthetic process"/>
    <property type="evidence" value="ECO:0007669"/>
    <property type="project" value="InterPro"/>
</dbReference>
<name>A0AA88GRF0_NAELO</name>